<evidence type="ECO:0000256" key="1">
    <source>
        <dbReference type="ARBA" id="ARBA00022679"/>
    </source>
</evidence>
<evidence type="ECO:0000313" key="6">
    <source>
        <dbReference type="EMBL" id="MCP9610680.1"/>
    </source>
</evidence>
<dbReference type="NCBIfam" id="TIGR00636">
    <property type="entry name" value="PduO_Nterm"/>
    <property type="match status" value="1"/>
</dbReference>
<gene>
    <name evidence="6" type="ORF">NMU02_01045</name>
</gene>
<dbReference type="SUPFAM" id="SSF89028">
    <property type="entry name" value="Cobalamin adenosyltransferase-like"/>
    <property type="match status" value="1"/>
</dbReference>
<proteinExistence type="inferred from homology"/>
<dbReference type="GO" id="GO:0008817">
    <property type="term" value="F:corrinoid adenosyltransferase activity"/>
    <property type="evidence" value="ECO:0007669"/>
    <property type="project" value="UniProtKB-EC"/>
</dbReference>
<feature type="domain" description="Cobalamin adenosyltransferase-like" evidence="5">
    <location>
        <begin position="6"/>
        <end position="170"/>
    </location>
</feature>
<keyword evidence="2 4" id="KW-0547">Nucleotide-binding</keyword>
<keyword evidence="7" id="KW-1185">Reference proteome</keyword>
<dbReference type="EMBL" id="JANDHW010000001">
    <property type="protein sequence ID" value="MCP9610680.1"/>
    <property type="molecule type" value="Genomic_DNA"/>
</dbReference>
<comment type="pathway">
    <text evidence="4">Cofactor biosynthesis; adenosylcobalamin biosynthesis; adenosylcobalamin from cob(II)yrinate a,c-diamide: step 2/7.</text>
</comment>
<accession>A0ABT1MDI9</accession>
<name>A0ABT1MDI9_9BACT</name>
<dbReference type="RefSeq" id="WP_255025218.1">
    <property type="nucleotide sequence ID" value="NZ_JANDHW010000001.1"/>
</dbReference>
<sequence>MKKSNIYTGTGDKGFTTLVGGAKVSKTDPRLEAYGTVDELNAHIGWLMQVEGTDSENEILSFIQNKLFVIGSYLATDTALTELREASRMKSEDVLRIERRIDELDMQLPPISNFVLPGGTPAAAASHICRTVCRRAERRICEVSSQAEVDDNLMKFMNRLSDYLFVFARFNSFKEIGTEIFWNKSC</sequence>
<keyword evidence="4" id="KW-0169">Cobalamin biosynthesis</keyword>
<dbReference type="InterPro" id="IPR029499">
    <property type="entry name" value="PduO-typ"/>
</dbReference>
<organism evidence="6 7">
    <name type="scientific">Coprobacter tertius</name>
    <dbReference type="NCBI Taxonomy" id="2944915"/>
    <lineage>
        <taxon>Bacteria</taxon>
        <taxon>Pseudomonadati</taxon>
        <taxon>Bacteroidota</taxon>
        <taxon>Bacteroidia</taxon>
        <taxon>Bacteroidales</taxon>
        <taxon>Barnesiellaceae</taxon>
        <taxon>Coprobacter</taxon>
    </lineage>
</organism>
<keyword evidence="3 4" id="KW-0067">ATP-binding</keyword>
<dbReference type="EC" id="2.5.1.17" evidence="4"/>
<dbReference type="Proteomes" id="UP001205603">
    <property type="component" value="Unassembled WGS sequence"/>
</dbReference>
<dbReference type="InterPro" id="IPR016030">
    <property type="entry name" value="CblAdoTrfase-like"/>
</dbReference>
<evidence type="ECO:0000256" key="4">
    <source>
        <dbReference type="RuleBase" id="RU366026"/>
    </source>
</evidence>
<comment type="similarity">
    <text evidence="4">Belongs to the Cob(I)alamin adenosyltransferase family.</text>
</comment>
<dbReference type="PANTHER" id="PTHR12213">
    <property type="entry name" value="CORRINOID ADENOSYLTRANSFERASE"/>
    <property type="match status" value="1"/>
</dbReference>
<comment type="catalytic activity">
    <reaction evidence="4">
        <text>2 cob(II)yrinate a,c diamide + reduced [electron-transfer flavoprotein] + 2 ATP = 2 adenosylcob(III)yrinate a,c-diamide + 2 triphosphate + oxidized [electron-transfer flavoprotein] + 3 H(+)</text>
        <dbReference type="Rhea" id="RHEA:11528"/>
        <dbReference type="Rhea" id="RHEA-COMP:10685"/>
        <dbReference type="Rhea" id="RHEA-COMP:10686"/>
        <dbReference type="ChEBI" id="CHEBI:15378"/>
        <dbReference type="ChEBI" id="CHEBI:18036"/>
        <dbReference type="ChEBI" id="CHEBI:30616"/>
        <dbReference type="ChEBI" id="CHEBI:57692"/>
        <dbReference type="ChEBI" id="CHEBI:58307"/>
        <dbReference type="ChEBI" id="CHEBI:58503"/>
        <dbReference type="ChEBI" id="CHEBI:58537"/>
        <dbReference type="EC" id="2.5.1.17"/>
    </reaction>
</comment>
<evidence type="ECO:0000259" key="5">
    <source>
        <dbReference type="Pfam" id="PF01923"/>
    </source>
</evidence>
<protein>
    <recommendedName>
        <fullName evidence="4">Corrinoid adenosyltransferase</fullName>
        <ecNumber evidence="4">2.5.1.17</ecNumber>
    </recommendedName>
    <alternativeName>
        <fullName evidence="4">Cob(II)alamin adenosyltransferase</fullName>
    </alternativeName>
    <alternativeName>
        <fullName evidence="4">Cob(II)yrinic acid a,c-diamide adenosyltransferase</fullName>
    </alternativeName>
    <alternativeName>
        <fullName evidence="4">Cobinamide/cobalamin adenosyltransferase</fullName>
    </alternativeName>
</protein>
<comment type="caution">
    <text evidence="6">The sequence shown here is derived from an EMBL/GenBank/DDBJ whole genome shotgun (WGS) entry which is preliminary data.</text>
</comment>
<evidence type="ECO:0000256" key="3">
    <source>
        <dbReference type="ARBA" id="ARBA00022840"/>
    </source>
</evidence>
<dbReference type="InterPro" id="IPR036451">
    <property type="entry name" value="CblAdoTrfase-like_sf"/>
</dbReference>
<comment type="catalytic activity">
    <reaction evidence="4">
        <text>2 cob(II)alamin + reduced [electron-transfer flavoprotein] + 2 ATP = 2 adenosylcob(III)alamin + 2 triphosphate + oxidized [electron-transfer flavoprotein] + 3 H(+)</text>
        <dbReference type="Rhea" id="RHEA:28671"/>
        <dbReference type="Rhea" id="RHEA-COMP:10685"/>
        <dbReference type="Rhea" id="RHEA-COMP:10686"/>
        <dbReference type="ChEBI" id="CHEBI:15378"/>
        <dbReference type="ChEBI" id="CHEBI:16304"/>
        <dbReference type="ChEBI" id="CHEBI:18036"/>
        <dbReference type="ChEBI" id="CHEBI:18408"/>
        <dbReference type="ChEBI" id="CHEBI:30616"/>
        <dbReference type="ChEBI" id="CHEBI:57692"/>
        <dbReference type="ChEBI" id="CHEBI:58307"/>
        <dbReference type="EC" id="2.5.1.17"/>
    </reaction>
</comment>
<dbReference type="PANTHER" id="PTHR12213:SF0">
    <property type="entry name" value="CORRINOID ADENOSYLTRANSFERASE MMAB"/>
    <property type="match status" value="1"/>
</dbReference>
<keyword evidence="1 4" id="KW-0808">Transferase</keyword>
<reference evidence="6 7" key="1">
    <citation type="submission" date="2022-07" db="EMBL/GenBank/DDBJ databases">
        <title>Fecal culturing of patients with breast cancer.</title>
        <authorList>
            <person name="Teng N.M.Y."/>
            <person name="Kiu R."/>
            <person name="Evans R."/>
            <person name="Baker D.J."/>
            <person name="Zenner C."/>
            <person name="Robinson S.D."/>
            <person name="Hall L.J."/>
        </authorList>
    </citation>
    <scope>NUCLEOTIDE SEQUENCE [LARGE SCALE GENOMIC DNA]</scope>
    <source>
        <strain evidence="6 7">LH1063</strain>
    </source>
</reference>
<dbReference type="Gene3D" id="1.20.1200.10">
    <property type="entry name" value="Cobalamin adenosyltransferase-like"/>
    <property type="match status" value="1"/>
</dbReference>
<dbReference type="Pfam" id="PF01923">
    <property type="entry name" value="Cob_adeno_trans"/>
    <property type="match status" value="1"/>
</dbReference>
<evidence type="ECO:0000313" key="7">
    <source>
        <dbReference type="Proteomes" id="UP001205603"/>
    </source>
</evidence>
<evidence type="ECO:0000256" key="2">
    <source>
        <dbReference type="ARBA" id="ARBA00022741"/>
    </source>
</evidence>